<name>A0A1E7DK87_9BACI</name>
<dbReference type="Proteomes" id="UP000095658">
    <property type="component" value="Unassembled WGS sequence"/>
</dbReference>
<evidence type="ECO:0000313" key="5">
    <source>
        <dbReference type="EMBL" id="OES43500.1"/>
    </source>
</evidence>
<organism evidence="5 6">
    <name type="scientific">Domibacillus iocasae</name>
    <dbReference type="NCBI Taxonomy" id="1714016"/>
    <lineage>
        <taxon>Bacteria</taxon>
        <taxon>Bacillati</taxon>
        <taxon>Bacillota</taxon>
        <taxon>Bacilli</taxon>
        <taxon>Bacillales</taxon>
        <taxon>Bacillaceae</taxon>
        <taxon>Domibacillus</taxon>
    </lineage>
</organism>
<dbReference type="Pfam" id="PF01047">
    <property type="entry name" value="MarR"/>
    <property type="match status" value="1"/>
</dbReference>
<dbReference type="Gene3D" id="1.10.10.10">
    <property type="entry name" value="Winged helix-like DNA-binding domain superfamily/Winged helix DNA-binding domain"/>
    <property type="match status" value="1"/>
</dbReference>
<dbReference type="InterPro" id="IPR036390">
    <property type="entry name" value="WH_DNA-bd_sf"/>
</dbReference>
<feature type="domain" description="HTH marR-type" evidence="4">
    <location>
        <begin position="1"/>
        <end position="141"/>
    </location>
</feature>
<dbReference type="OrthoDB" id="2401593at2"/>
<evidence type="ECO:0000313" key="6">
    <source>
        <dbReference type="Proteomes" id="UP000095658"/>
    </source>
</evidence>
<evidence type="ECO:0000259" key="4">
    <source>
        <dbReference type="PROSITE" id="PS50995"/>
    </source>
</evidence>
<dbReference type="STRING" id="1714016.BA724_13865"/>
<comment type="caution">
    <text evidence="5">The sequence shown here is derived from an EMBL/GenBank/DDBJ whole genome shotgun (WGS) entry which is preliminary data.</text>
</comment>
<evidence type="ECO:0000256" key="3">
    <source>
        <dbReference type="ARBA" id="ARBA00023163"/>
    </source>
</evidence>
<dbReference type="GO" id="GO:0003677">
    <property type="term" value="F:DNA binding"/>
    <property type="evidence" value="ECO:0007669"/>
    <property type="project" value="UniProtKB-KW"/>
</dbReference>
<dbReference type="SMART" id="SM00347">
    <property type="entry name" value="HTH_MARR"/>
    <property type="match status" value="1"/>
</dbReference>
<dbReference type="PROSITE" id="PS01117">
    <property type="entry name" value="HTH_MARR_1"/>
    <property type="match status" value="1"/>
</dbReference>
<keyword evidence="6" id="KW-1185">Reference proteome</keyword>
<keyword evidence="3" id="KW-0804">Transcription</keyword>
<proteinExistence type="predicted"/>
<dbReference type="GO" id="GO:0003700">
    <property type="term" value="F:DNA-binding transcription factor activity"/>
    <property type="evidence" value="ECO:0007669"/>
    <property type="project" value="InterPro"/>
</dbReference>
<protein>
    <submittedName>
        <fullName evidence="5">MarR family transcriptional regulator</fullName>
    </submittedName>
</protein>
<dbReference type="InterPro" id="IPR023187">
    <property type="entry name" value="Tscrpt_reg_MarR-type_CS"/>
</dbReference>
<dbReference type="InterPro" id="IPR036388">
    <property type="entry name" value="WH-like_DNA-bd_sf"/>
</dbReference>
<accession>A0A1E7DK87</accession>
<dbReference type="RefSeq" id="WP_069939937.1">
    <property type="nucleotide sequence ID" value="NZ_MAMP01000025.1"/>
</dbReference>
<sequence length="150" mass="17147">MEKQLKEAVELFEEVIIYGTERVLKSIDNPIVHEFSPEQIQMMKIIDKHGPITAGSLAVMQGVHKSAISNRLKKLEEKGFVQIVKSDSDQRTKWVELTDEGSDFVEKARAILSSFISSLLSDHVDEKEVEQFVKTFRKLKEIMKLGEGER</sequence>
<dbReference type="GO" id="GO:0006950">
    <property type="term" value="P:response to stress"/>
    <property type="evidence" value="ECO:0007669"/>
    <property type="project" value="TreeGrafter"/>
</dbReference>
<dbReference type="PANTHER" id="PTHR33164:SF102">
    <property type="entry name" value="TRANSCRIPTIONAL REGULATORY PROTEIN"/>
    <property type="match status" value="1"/>
</dbReference>
<gene>
    <name evidence="5" type="ORF">BA724_13865</name>
</gene>
<dbReference type="InterPro" id="IPR000835">
    <property type="entry name" value="HTH_MarR-typ"/>
</dbReference>
<dbReference type="PRINTS" id="PR00598">
    <property type="entry name" value="HTHMARR"/>
</dbReference>
<evidence type="ECO:0000256" key="1">
    <source>
        <dbReference type="ARBA" id="ARBA00023015"/>
    </source>
</evidence>
<dbReference type="PROSITE" id="PS50995">
    <property type="entry name" value="HTH_MARR_2"/>
    <property type="match status" value="1"/>
</dbReference>
<evidence type="ECO:0000256" key="2">
    <source>
        <dbReference type="ARBA" id="ARBA00023125"/>
    </source>
</evidence>
<keyword evidence="2" id="KW-0238">DNA-binding</keyword>
<dbReference type="PANTHER" id="PTHR33164">
    <property type="entry name" value="TRANSCRIPTIONAL REGULATOR, MARR FAMILY"/>
    <property type="match status" value="1"/>
</dbReference>
<dbReference type="AlphaFoldDB" id="A0A1E7DK87"/>
<dbReference type="InterPro" id="IPR039422">
    <property type="entry name" value="MarR/SlyA-like"/>
</dbReference>
<reference evidence="5 6" key="1">
    <citation type="submission" date="2016-06" db="EMBL/GenBank/DDBJ databases">
        <title>Domibacillus iocasae genome sequencing.</title>
        <authorList>
            <person name="Verma A."/>
            <person name="Pal Y."/>
            <person name="Ojha A.K."/>
            <person name="Krishnamurthi S."/>
        </authorList>
    </citation>
    <scope>NUCLEOTIDE SEQUENCE [LARGE SCALE GENOMIC DNA]</scope>
    <source>
        <strain evidence="5 6">DSM 29979</strain>
    </source>
</reference>
<keyword evidence="1" id="KW-0805">Transcription regulation</keyword>
<dbReference type="SUPFAM" id="SSF46785">
    <property type="entry name" value="Winged helix' DNA-binding domain"/>
    <property type="match status" value="1"/>
</dbReference>
<dbReference type="EMBL" id="MAMP01000025">
    <property type="protein sequence ID" value="OES43500.1"/>
    <property type="molecule type" value="Genomic_DNA"/>
</dbReference>